<dbReference type="PANTHER" id="PTHR36439:SF1">
    <property type="entry name" value="DUF1697 DOMAIN-CONTAINING PROTEIN"/>
    <property type="match status" value="1"/>
</dbReference>
<dbReference type="Proteomes" id="UP001221558">
    <property type="component" value="Chromosome"/>
</dbReference>
<dbReference type="Gene3D" id="3.30.70.1280">
    <property type="entry name" value="SP0830-like domains"/>
    <property type="match status" value="1"/>
</dbReference>
<sequence length="187" mass="20490">MSEKKSTYIILLRAVNVSGKNILKMAAFQAALADAGFAEVKTYIQSGNAVLKSSKTASEIKTIIETLLSTKFGLNVTTFVVDTALLDKAIRLVPFSGELLPNRLFITVLDQAPNPALLASLQAVDHGEEQFDVLDNILYFYLPEGAAKAKMSNNYFERKLQLQSTGRNLNTFQKLRALAQASEQASD</sequence>
<dbReference type="PIRSF" id="PIRSF008502">
    <property type="entry name" value="UCP008502"/>
    <property type="match status" value="1"/>
</dbReference>
<protein>
    <submittedName>
        <fullName evidence="1">DUF1697 domain-containing protein</fullName>
    </submittedName>
</protein>
<evidence type="ECO:0000313" key="1">
    <source>
        <dbReference type="EMBL" id="WDF70261.1"/>
    </source>
</evidence>
<keyword evidence="2" id="KW-1185">Reference proteome</keyword>
<organism evidence="1 2">
    <name type="scientific">Sphingobacterium oryzagri</name>
    <dbReference type="NCBI Taxonomy" id="3025669"/>
    <lineage>
        <taxon>Bacteria</taxon>
        <taxon>Pseudomonadati</taxon>
        <taxon>Bacteroidota</taxon>
        <taxon>Sphingobacteriia</taxon>
        <taxon>Sphingobacteriales</taxon>
        <taxon>Sphingobacteriaceae</taxon>
        <taxon>Sphingobacterium</taxon>
    </lineage>
</organism>
<evidence type="ECO:0000313" key="2">
    <source>
        <dbReference type="Proteomes" id="UP001221558"/>
    </source>
</evidence>
<reference evidence="1 2" key="1">
    <citation type="submission" date="2023-02" db="EMBL/GenBank/DDBJ databases">
        <title>Genome sequence of Sphingobacterium sp. KACC 22765.</title>
        <authorList>
            <person name="Kim S."/>
            <person name="Heo J."/>
            <person name="Kwon S.-W."/>
        </authorList>
    </citation>
    <scope>NUCLEOTIDE SEQUENCE [LARGE SCALE GENOMIC DNA]</scope>
    <source>
        <strain evidence="1 2">KACC 22765</strain>
    </source>
</reference>
<name>A0ABY7WKY6_9SPHI</name>
<accession>A0ABY7WKY6</accession>
<dbReference type="EMBL" id="CP117880">
    <property type="protein sequence ID" value="WDF70261.1"/>
    <property type="molecule type" value="Genomic_DNA"/>
</dbReference>
<dbReference type="Pfam" id="PF08002">
    <property type="entry name" value="DUF1697"/>
    <property type="match status" value="1"/>
</dbReference>
<dbReference type="RefSeq" id="WP_274268970.1">
    <property type="nucleotide sequence ID" value="NZ_CP117880.1"/>
</dbReference>
<dbReference type="InterPro" id="IPR012545">
    <property type="entry name" value="DUF1697"/>
</dbReference>
<gene>
    <name evidence="1" type="ORF">PQ465_07750</name>
</gene>
<dbReference type="PANTHER" id="PTHR36439">
    <property type="entry name" value="BLL4334 PROTEIN"/>
    <property type="match status" value="1"/>
</dbReference>
<dbReference type="SUPFAM" id="SSF160379">
    <property type="entry name" value="SP0830-like"/>
    <property type="match status" value="1"/>
</dbReference>
<proteinExistence type="predicted"/>